<accession>V5ZC32</accession>
<comment type="caution">
    <text evidence="1">The sequence shown here is derived from an EMBL/GenBank/DDBJ whole genome shotgun (WGS) entry which is preliminary data.</text>
</comment>
<evidence type="ECO:0000313" key="1">
    <source>
        <dbReference type="EMBL" id="CCG88489.1"/>
    </source>
</evidence>
<reference evidence="1 2" key="1">
    <citation type="journal article" date="2013" name="Syst. Appl. Microbiol.">
        <title>Phylogenetic position and virulence apparatus of the pear flower necrosis pathogen Erwinia piriflorinigrans CFBP 5888T as assessed by comparative genomics.</title>
        <authorList>
            <person name="Smits T.H."/>
            <person name="Rezzonico F."/>
            <person name="Lopez M.M."/>
            <person name="Blom J."/>
            <person name="Goesmann A."/>
            <person name="Frey J.E."/>
            <person name="Duffy B."/>
        </authorList>
    </citation>
    <scope>NUCLEOTIDE SEQUENCE [LARGE SCALE GENOMIC DNA]</scope>
    <source>
        <strain evidence="2">CFBP5888</strain>
    </source>
</reference>
<organism evidence="1 2">
    <name type="scientific">Erwinia piriflorinigrans CFBP 5888</name>
    <dbReference type="NCBI Taxonomy" id="1161919"/>
    <lineage>
        <taxon>Bacteria</taxon>
        <taxon>Pseudomonadati</taxon>
        <taxon>Pseudomonadota</taxon>
        <taxon>Gammaproteobacteria</taxon>
        <taxon>Enterobacterales</taxon>
        <taxon>Erwiniaceae</taxon>
        <taxon>Erwinia</taxon>
    </lineage>
</organism>
<dbReference type="EMBL" id="CAHS01000021">
    <property type="protein sequence ID" value="CCG88489.1"/>
    <property type="molecule type" value="Genomic_DNA"/>
</dbReference>
<proteinExistence type="predicted"/>
<dbReference type="RefSeq" id="WP_023656251.1">
    <property type="nucleotide sequence ID" value="NZ_CAHS01000021.1"/>
</dbReference>
<protein>
    <submittedName>
        <fullName evidence="1">Uncharacterized protein</fullName>
    </submittedName>
</protein>
<name>V5ZC32_9GAMM</name>
<dbReference type="AlphaFoldDB" id="V5ZC32"/>
<dbReference type="Proteomes" id="UP000018217">
    <property type="component" value="Unassembled WGS sequence"/>
</dbReference>
<sequence>MFMTLENVIQEGFGFVTVNQGEVEPLPDIDYFVQLIVYAASKNIPLRNKQPVDEGDAPRKKVMEHLNAVSLSALAASAYIGAIQDLPTLEHVAGRISALPHLLRHSAVQTAGQQLRKATTCHPENLAHEDLRMRVGKRRILNGESWIAVALEQKIARPTAVIELNREVLNRPHGAIVLNHPFHPTLAPFIAALETIVVEGAAGEEAHSGIPWQRVAGKYEIMCPRATNQLQRIAVNGVAGKEVRNGVPWEEVAEKYGITLDEAIVDLQMIIVEGKAWQDVRNGKPCNIVAEKHGITDPGALYILQYMAIDEGEAGEEVRSGTSCDTVAQKWGISDVMAIYQLQMIAVNGLAGERVRNGERCNTVARECGITHDEAFLELQLKTVDGMAGERVRNGEYGIAVAGEYRISHPIALKILETMPVRHPPFGQSTRTARAGIWSQWNTLAFTILLPPLRMIANAFWRLMGR</sequence>
<evidence type="ECO:0000313" key="2">
    <source>
        <dbReference type="Proteomes" id="UP000018217"/>
    </source>
</evidence>
<gene>
    <name evidence="1" type="ORF">EPIR_3126</name>
</gene>
<keyword evidence="2" id="KW-1185">Reference proteome</keyword>